<evidence type="ECO:0000313" key="1">
    <source>
        <dbReference type="EMBL" id="KAK7853605.1"/>
    </source>
</evidence>
<name>A0AAW0LQB4_QUESU</name>
<protein>
    <submittedName>
        <fullName evidence="1">Uncharacterized protein</fullName>
    </submittedName>
</protein>
<comment type="caution">
    <text evidence="1">The sequence shown here is derived from an EMBL/GenBank/DDBJ whole genome shotgun (WGS) entry which is preliminary data.</text>
</comment>
<evidence type="ECO:0000313" key="2">
    <source>
        <dbReference type="Proteomes" id="UP000237347"/>
    </source>
</evidence>
<reference evidence="1 2" key="1">
    <citation type="journal article" date="2018" name="Sci. Data">
        <title>The draft genome sequence of cork oak.</title>
        <authorList>
            <person name="Ramos A.M."/>
            <person name="Usie A."/>
            <person name="Barbosa P."/>
            <person name="Barros P.M."/>
            <person name="Capote T."/>
            <person name="Chaves I."/>
            <person name="Simoes F."/>
            <person name="Abreu I."/>
            <person name="Carrasquinho I."/>
            <person name="Faro C."/>
            <person name="Guimaraes J.B."/>
            <person name="Mendonca D."/>
            <person name="Nobrega F."/>
            <person name="Rodrigues L."/>
            <person name="Saibo N.J.M."/>
            <person name="Varela M.C."/>
            <person name="Egas C."/>
            <person name="Matos J."/>
            <person name="Miguel C.M."/>
            <person name="Oliveira M.M."/>
            <person name="Ricardo C.P."/>
            <person name="Goncalves S."/>
        </authorList>
    </citation>
    <scope>NUCLEOTIDE SEQUENCE [LARGE SCALE GENOMIC DNA]</scope>
    <source>
        <strain evidence="2">cv. HL8</strain>
    </source>
</reference>
<keyword evidence="2" id="KW-1185">Reference proteome</keyword>
<gene>
    <name evidence="1" type="ORF">CFP56_035492</name>
</gene>
<proteinExistence type="predicted"/>
<accession>A0AAW0LQB4</accession>
<dbReference type="AlphaFoldDB" id="A0AAW0LQB4"/>
<organism evidence="1 2">
    <name type="scientific">Quercus suber</name>
    <name type="common">Cork oak</name>
    <dbReference type="NCBI Taxonomy" id="58331"/>
    <lineage>
        <taxon>Eukaryota</taxon>
        <taxon>Viridiplantae</taxon>
        <taxon>Streptophyta</taxon>
        <taxon>Embryophyta</taxon>
        <taxon>Tracheophyta</taxon>
        <taxon>Spermatophyta</taxon>
        <taxon>Magnoliopsida</taxon>
        <taxon>eudicotyledons</taxon>
        <taxon>Gunneridae</taxon>
        <taxon>Pentapetalae</taxon>
        <taxon>rosids</taxon>
        <taxon>fabids</taxon>
        <taxon>Fagales</taxon>
        <taxon>Fagaceae</taxon>
        <taxon>Quercus</taxon>
    </lineage>
</organism>
<dbReference type="Proteomes" id="UP000237347">
    <property type="component" value="Unassembled WGS sequence"/>
</dbReference>
<sequence length="78" mass="8929">MGGKHRPEKQQRLGTFRIASWHGIQVAVKTLGEEVFSDDDKHCAKHLKGHLSKKGKKKNTKLKEKMAVLQPLLQQSWQ</sequence>
<dbReference type="EMBL" id="PKMF04000064">
    <property type="protein sequence ID" value="KAK7853605.1"/>
    <property type="molecule type" value="Genomic_DNA"/>
</dbReference>